<evidence type="ECO:0000313" key="2">
    <source>
        <dbReference type="EMBL" id="MEQ2246290.1"/>
    </source>
</evidence>
<evidence type="ECO:0000256" key="1">
    <source>
        <dbReference type="ARBA" id="ARBA00009147"/>
    </source>
</evidence>
<name>A0ABV0UPG9_9TELE</name>
<comment type="similarity">
    <text evidence="1">Belongs to the synuclein family.</text>
</comment>
<dbReference type="SUPFAM" id="SSF118375">
    <property type="entry name" value="Synuclein"/>
    <property type="match status" value="1"/>
</dbReference>
<evidence type="ECO:0008006" key="4">
    <source>
        <dbReference type="Google" id="ProtNLM"/>
    </source>
</evidence>
<protein>
    <recommendedName>
        <fullName evidence="4">Gamma-synuclein</fullName>
    </recommendedName>
</protein>
<reference evidence="2 3" key="1">
    <citation type="submission" date="2021-06" db="EMBL/GenBank/DDBJ databases">
        <authorList>
            <person name="Palmer J.M."/>
        </authorList>
    </citation>
    <scope>NUCLEOTIDE SEQUENCE [LARGE SCALE GENOMIC DNA]</scope>
    <source>
        <strain evidence="3">if_2019</strain>
        <tissue evidence="2">Muscle</tissue>
    </source>
</reference>
<dbReference type="Gene3D" id="1.10.287.700">
    <property type="entry name" value="Helix hairpin bin"/>
    <property type="match status" value="1"/>
</dbReference>
<dbReference type="InterPro" id="IPR001058">
    <property type="entry name" value="Synuclein"/>
</dbReference>
<keyword evidence="3" id="KW-1185">Reference proteome</keyword>
<comment type="caution">
    <text evidence="2">The sequence shown here is derived from an EMBL/GenBank/DDBJ whole genome shotgun (WGS) entry which is preliminary data.</text>
</comment>
<organism evidence="2 3">
    <name type="scientific">Ilyodon furcidens</name>
    <name type="common">goldbreast splitfin</name>
    <dbReference type="NCBI Taxonomy" id="33524"/>
    <lineage>
        <taxon>Eukaryota</taxon>
        <taxon>Metazoa</taxon>
        <taxon>Chordata</taxon>
        <taxon>Craniata</taxon>
        <taxon>Vertebrata</taxon>
        <taxon>Euteleostomi</taxon>
        <taxon>Actinopterygii</taxon>
        <taxon>Neopterygii</taxon>
        <taxon>Teleostei</taxon>
        <taxon>Neoteleostei</taxon>
        <taxon>Acanthomorphata</taxon>
        <taxon>Ovalentaria</taxon>
        <taxon>Atherinomorphae</taxon>
        <taxon>Cyprinodontiformes</taxon>
        <taxon>Goodeidae</taxon>
        <taxon>Ilyodon</taxon>
    </lineage>
</organism>
<dbReference type="Proteomes" id="UP001482620">
    <property type="component" value="Unassembled WGS sequence"/>
</dbReference>
<gene>
    <name evidence="2" type="ORF">ILYODFUR_036885</name>
</gene>
<accession>A0ABV0UPG9</accession>
<proteinExistence type="inferred from homology"/>
<sequence>MGVAASCCGVFCCSRDWTSQVAHKSTEQANIVADTAVAGANEVAQATVEGVENAVVASGLVKTTDVPKAEAGGEQVEQDTQ</sequence>
<evidence type="ECO:0000313" key="3">
    <source>
        <dbReference type="Proteomes" id="UP001482620"/>
    </source>
</evidence>
<dbReference type="Pfam" id="PF01387">
    <property type="entry name" value="Synuclein"/>
    <property type="match status" value="1"/>
</dbReference>
<dbReference type="EMBL" id="JAHRIQ010077280">
    <property type="protein sequence ID" value="MEQ2246290.1"/>
    <property type="molecule type" value="Genomic_DNA"/>
</dbReference>